<evidence type="ECO:0000313" key="2">
    <source>
        <dbReference type="EMBL" id="CAI5780473.1"/>
    </source>
</evidence>
<keyword evidence="3" id="KW-1185">Reference proteome</keyword>
<dbReference type="Proteomes" id="UP001178461">
    <property type="component" value="Chromosome 7"/>
</dbReference>
<dbReference type="PANTHER" id="PTHR40386">
    <property type="entry name" value="SMALL INTEGRAL MEMBRANE PROTEIN 26"/>
    <property type="match status" value="1"/>
</dbReference>
<keyword evidence="1" id="KW-0472">Membrane</keyword>
<proteinExistence type="predicted"/>
<organism evidence="2 3">
    <name type="scientific">Podarcis lilfordi</name>
    <name type="common">Lilford's wall lizard</name>
    <dbReference type="NCBI Taxonomy" id="74358"/>
    <lineage>
        <taxon>Eukaryota</taxon>
        <taxon>Metazoa</taxon>
        <taxon>Chordata</taxon>
        <taxon>Craniata</taxon>
        <taxon>Vertebrata</taxon>
        <taxon>Euteleostomi</taxon>
        <taxon>Lepidosauria</taxon>
        <taxon>Squamata</taxon>
        <taxon>Bifurcata</taxon>
        <taxon>Unidentata</taxon>
        <taxon>Episquamata</taxon>
        <taxon>Laterata</taxon>
        <taxon>Lacertibaenia</taxon>
        <taxon>Lacertidae</taxon>
        <taxon>Podarcis</taxon>
    </lineage>
</organism>
<sequence>MNVWRAWKAVSSRPAMVYTFGVWTILGSIYIYTYSRVAKEKEAKQEREKTEEERVLENATGLTKYVSEDGRRKVVMFRTAEKGFTFNVTTTYKPNFVPLSTRLHNYIQSYFDDTTRSEK</sequence>
<keyword evidence="1" id="KW-1133">Transmembrane helix</keyword>
<dbReference type="PANTHER" id="PTHR40386:SF1">
    <property type="entry name" value="SMALL INTEGRAL MEMBRANE PROTEIN 26"/>
    <property type="match status" value="1"/>
</dbReference>
<evidence type="ECO:0000313" key="3">
    <source>
        <dbReference type="Proteomes" id="UP001178461"/>
    </source>
</evidence>
<evidence type="ECO:0008006" key="4">
    <source>
        <dbReference type="Google" id="ProtNLM"/>
    </source>
</evidence>
<dbReference type="AlphaFoldDB" id="A0AA35PCP4"/>
<gene>
    <name evidence="2" type="ORF">PODLI_1B042355</name>
</gene>
<dbReference type="InterPro" id="IPR038831">
    <property type="entry name" value="SMIM26"/>
</dbReference>
<keyword evidence="1" id="KW-0812">Transmembrane</keyword>
<dbReference type="EMBL" id="OX395132">
    <property type="protein sequence ID" value="CAI5780473.1"/>
    <property type="molecule type" value="Genomic_DNA"/>
</dbReference>
<evidence type="ECO:0000256" key="1">
    <source>
        <dbReference type="SAM" id="Phobius"/>
    </source>
</evidence>
<name>A0AA35PCP4_9SAUR</name>
<accession>A0AA35PCP4</accession>
<reference evidence="2" key="1">
    <citation type="submission" date="2022-12" db="EMBL/GenBank/DDBJ databases">
        <authorList>
            <person name="Alioto T."/>
            <person name="Alioto T."/>
            <person name="Gomez Garrido J."/>
        </authorList>
    </citation>
    <scope>NUCLEOTIDE SEQUENCE</scope>
</reference>
<protein>
    <recommendedName>
        <fullName evidence="4">Small integral membrane protein 26</fullName>
    </recommendedName>
</protein>
<feature type="transmembrane region" description="Helical" evidence="1">
    <location>
        <begin position="15"/>
        <end position="34"/>
    </location>
</feature>